<dbReference type="Proteomes" id="UP001287356">
    <property type="component" value="Unassembled WGS sequence"/>
</dbReference>
<proteinExistence type="predicted"/>
<sequence length="526" mass="58339">MSGLEVAGIVLGSLPLVISVLENYSEGLSALQRWRKYQRELNPVLTFPPNKNPFGDPWREEETDRNIRIRLWLSFAVFEATIGEVRIAIDEMKRRIDGQRDGKVSELSRSVFTLRRSTYEDLLKTIRDNMSNLENLTDGNIELEPARRVRSQGKLLKILRDMSNSFYRALRSSFNCSFAKKIAFQIAVSYKTSSFWDHGARADSEQTWQEIIVKVTAAPKTPDTTSPQGPLPLAGDVKKRKRVAFGFSQPGTKSPPRAQATPEDIRTMIPTLTARMASSIGLSNLGTALDPCDKLKKPHHTSEADCFGIIIDRVSPSSKMYDVFKAPSTETHNADASTWSVVSLRDVIEHKDRHPPLTYRDRDRLRPAVVVSSSLPETLTSRHILLLKKHDLPLYGHPILISHLPDSATLPPPPPPSTNTIPMERNPTLLALGYLLIELALGTTLDALRAGLSLSAVSAASRPMADYIAAQTALDRVHMASSSYEAAVARCMDGDLHRRGTGAAPGVAVLMTRTCVRACTRASWRR</sequence>
<reference evidence="1" key="2">
    <citation type="submission" date="2023-06" db="EMBL/GenBank/DDBJ databases">
        <authorList>
            <consortium name="Lawrence Berkeley National Laboratory"/>
            <person name="Haridas S."/>
            <person name="Hensen N."/>
            <person name="Bonometti L."/>
            <person name="Westerberg I."/>
            <person name="Brannstrom I.O."/>
            <person name="Guillou S."/>
            <person name="Cros-Aarteil S."/>
            <person name="Calhoun S."/>
            <person name="Kuo A."/>
            <person name="Mondo S."/>
            <person name="Pangilinan J."/>
            <person name="Riley R."/>
            <person name="Labutti K."/>
            <person name="Andreopoulos B."/>
            <person name="Lipzen A."/>
            <person name="Chen C."/>
            <person name="Yanf M."/>
            <person name="Daum C."/>
            <person name="Ng V."/>
            <person name="Clum A."/>
            <person name="Steindorff A."/>
            <person name="Ohm R."/>
            <person name="Martin F."/>
            <person name="Silar P."/>
            <person name="Natvig D."/>
            <person name="Lalanne C."/>
            <person name="Gautier V."/>
            <person name="Ament-Velasquez S.L."/>
            <person name="Kruys A."/>
            <person name="Hutchinson M.I."/>
            <person name="Powell A.J."/>
            <person name="Barry K."/>
            <person name="Miller A.N."/>
            <person name="Grigoriev I.V."/>
            <person name="Debuchy R."/>
            <person name="Gladieux P."/>
            <person name="Thoren M.H."/>
            <person name="Johannesson H."/>
        </authorList>
    </citation>
    <scope>NUCLEOTIDE SEQUENCE</scope>
    <source>
        <strain evidence="1">CBS 958.72</strain>
    </source>
</reference>
<evidence type="ECO:0000313" key="2">
    <source>
        <dbReference type="Proteomes" id="UP001287356"/>
    </source>
</evidence>
<dbReference type="EMBL" id="JAULSN010000012">
    <property type="protein sequence ID" value="KAK3361287.1"/>
    <property type="molecule type" value="Genomic_DNA"/>
</dbReference>
<dbReference type="PANTHER" id="PTHR35186">
    <property type="entry name" value="ANK_REP_REGION DOMAIN-CONTAINING PROTEIN"/>
    <property type="match status" value="1"/>
</dbReference>
<accession>A0AAE0JTP1</accession>
<organism evidence="1 2">
    <name type="scientific">Lasiosphaeria ovina</name>
    <dbReference type="NCBI Taxonomy" id="92902"/>
    <lineage>
        <taxon>Eukaryota</taxon>
        <taxon>Fungi</taxon>
        <taxon>Dikarya</taxon>
        <taxon>Ascomycota</taxon>
        <taxon>Pezizomycotina</taxon>
        <taxon>Sordariomycetes</taxon>
        <taxon>Sordariomycetidae</taxon>
        <taxon>Sordariales</taxon>
        <taxon>Lasiosphaeriaceae</taxon>
        <taxon>Lasiosphaeria</taxon>
    </lineage>
</organism>
<comment type="caution">
    <text evidence="1">The sequence shown here is derived from an EMBL/GenBank/DDBJ whole genome shotgun (WGS) entry which is preliminary data.</text>
</comment>
<dbReference type="PANTHER" id="PTHR35186:SF4">
    <property type="entry name" value="PRION-INHIBITION AND PROPAGATION HELO DOMAIN-CONTAINING PROTEIN"/>
    <property type="match status" value="1"/>
</dbReference>
<gene>
    <name evidence="1" type="ORF">B0T24DRAFT_725033</name>
</gene>
<evidence type="ECO:0000313" key="1">
    <source>
        <dbReference type="EMBL" id="KAK3361287.1"/>
    </source>
</evidence>
<dbReference type="AlphaFoldDB" id="A0AAE0JTP1"/>
<reference evidence="1" key="1">
    <citation type="journal article" date="2023" name="Mol. Phylogenet. Evol.">
        <title>Genome-scale phylogeny and comparative genomics of the fungal order Sordariales.</title>
        <authorList>
            <person name="Hensen N."/>
            <person name="Bonometti L."/>
            <person name="Westerberg I."/>
            <person name="Brannstrom I.O."/>
            <person name="Guillou S."/>
            <person name="Cros-Aarteil S."/>
            <person name="Calhoun S."/>
            <person name="Haridas S."/>
            <person name="Kuo A."/>
            <person name="Mondo S."/>
            <person name="Pangilinan J."/>
            <person name="Riley R."/>
            <person name="LaButti K."/>
            <person name="Andreopoulos B."/>
            <person name="Lipzen A."/>
            <person name="Chen C."/>
            <person name="Yan M."/>
            <person name="Daum C."/>
            <person name="Ng V."/>
            <person name="Clum A."/>
            <person name="Steindorff A."/>
            <person name="Ohm R.A."/>
            <person name="Martin F."/>
            <person name="Silar P."/>
            <person name="Natvig D.O."/>
            <person name="Lalanne C."/>
            <person name="Gautier V."/>
            <person name="Ament-Velasquez S.L."/>
            <person name="Kruys A."/>
            <person name="Hutchinson M.I."/>
            <person name="Powell A.J."/>
            <person name="Barry K."/>
            <person name="Miller A.N."/>
            <person name="Grigoriev I.V."/>
            <person name="Debuchy R."/>
            <person name="Gladieux P."/>
            <person name="Hiltunen Thoren M."/>
            <person name="Johannesson H."/>
        </authorList>
    </citation>
    <scope>NUCLEOTIDE SEQUENCE</scope>
    <source>
        <strain evidence="1">CBS 958.72</strain>
    </source>
</reference>
<keyword evidence="2" id="KW-1185">Reference proteome</keyword>
<protein>
    <submittedName>
        <fullName evidence="1">Uncharacterized protein</fullName>
    </submittedName>
</protein>
<name>A0AAE0JTP1_9PEZI</name>